<protein>
    <submittedName>
        <fullName evidence="4">TetR family transcriptional regulator</fullName>
    </submittedName>
</protein>
<dbReference type="AlphaFoldDB" id="A0A1W7CV37"/>
<keyword evidence="5" id="KW-1185">Reference proteome</keyword>
<dbReference type="OrthoDB" id="4709704at2"/>
<dbReference type="PANTHER" id="PTHR30055:SF226">
    <property type="entry name" value="HTH-TYPE TRANSCRIPTIONAL REGULATOR PKSA"/>
    <property type="match status" value="1"/>
</dbReference>
<accession>A0A1W7CV37</accession>
<dbReference type="EMBL" id="CP021121">
    <property type="protein sequence ID" value="ARQ68240.1"/>
    <property type="molecule type" value="Genomic_DNA"/>
</dbReference>
<feature type="DNA-binding region" description="H-T-H motif" evidence="2">
    <location>
        <begin position="29"/>
        <end position="48"/>
    </location>
</feature>
<name>A0A1W7CV37_9ACTN</name>
<dbReference type="GO" id="GO:0000976">
    <property type="term" value="F:transcription cis-regulatory region binding"/>
    <property type="evidence" value="ECO:0007669"/>
    <property type="project" value="TreeGrafter"/>
</dbReference>
<dbReference type="GO" id="GO:0003700">
    <property type="term" value="F:DNA-binding transcription factor activity"/>
    <property type="evidence" value="ECO:0007669"/>
    <property type="project" value="TreeGrafter"/>
</dbReference>
<dbReference type="InterPro" id="IPR009057">
    <property type="entry name" value="Homeodomain-like_sf"/>
</dbReference>
<dbReference type="InterPro" id="IPR050109">
    <property type="entry name" value="HTH-type_TetR-like_transc_reg"/>
</dbReference>
<gene>
    <name evidence="4" type="ORF">CAG99_04730</name>
</gene>
<organism evidence="4 5">
    <name type="scientific">Streptomyces marincola</name>
    <dbReference type="NCBI Taxonomy" id="2878388"/>
    <lineage>
        <taxon>Bacteria</taxon>
        <taxon>Bacillati</taxon>
        <taxon>Actinomycetota</taxon>
        <taxon>Actinomycetes</taxon>
        <taxon>Kitasatosporales</taxon>
        <taxon>Streptomycetaceae</taxon>
        <taxon>Streptomyces</taxon>
    </lineage>
</organism>
<dbReference type="Proteomes" id="UP000194218">
    <property type="component" value="Chromosome"/>
</dbReference>
<dbReference type="PANTHER" id="PTHR30055">
    <property type="entry name" value="HTH-TYPE TRANSCRIPTIONAL REGULATOR RUTR"/>
    <property type="match status" value="1"/>
</dbReference>
<evidence type="ECO:0000313" key="5">
    <source>
        <dbReference type="Proteomes" id="UP000194218"/>
    </source>
</evidence>
<reference evidence="4 5" key="1">
    <citation type="submission" date="2017-05" db="EMBL/GenBank/DDBJ databases">
        <title>Complete genome sequence of Streptomyces sp. SCSIO 03032 revealed the diverse biosynthetic pathways for its bioactive secondary metabolites.</title>
        <authorList>
            <person name="Ma L."/>
            <person name="Zhu Y."/>
            <person name="Zhang W."/>
            <person name="Zhang G."/>
            <person name="Tian X."/>
            <person name="Zhang S."/>
            <person name="Zhang C."/>
        </authorList>
    </citation>
    <scope>NUCLEOTIDE SEQUENCE [LARGE SCALE GENOMIC DNA]</scope>
    <source>
        <strain evidence="4 5">SCSIO 03032</strain>
    </source>
</reference>
<dbReference type="RefSeq" id="WP_086157752.1">
    <property type="nucleotide sequence ID" value="NZ_CP021121.1"/>
</dbReference>
<evidence type="ECO:0000259" key="3">
    <source>
        <dbReference type="PROSITE" id="PS50977"/>
    </source>
</evidence>
<dbReference type="Pfam" id="PF00440">
    <property type="entry name" value="TetR_N"/>
    <property type="match status" value="1"/>
</dbReference>
<feature type="domain" description="HTH tetR-type" evidence="3">
    <location>
        <begin position="6"/>
        <end position="66"/>
    </location>
</feature>
<sequence length="212" mass="22081">MAEHRRMRRGALLDAARALLAEGGVEAMTFPALARRTGLARSSVYEYFPSRAALVEELCAVDLPLWAAEIEAAMTVADDPRDKIAAYVGRQLAIATDSHHRALMALAAGDREAAAAAGLPPDAAWERIRAAHAGLTDMVVAVLADLGHSEPRVTAALLQGVIDAAVRCAAAPSSPPVDRLTADAVRFALDGVAGPLLRQPDALDGQQPGGPA</sequence>
<evidence type="ECO:0000256" key="1">
    <source>
        <dbReference type="ARBA" id="ARBA00023125"/>
    </source>
</evidence>
<proteinExistence type="predicted"/>
<dbReference type="SUPFAM" id="SSF46689">
    <property type="entry name" value="Homeodomain-like"/>
    <property type="match status" value="1"/>
</dbReference>
<dbReference type="InterPro" id="IPR001647">
    <property type="entry name" value="HTH_TetR"/>
</dbReference>
<dbReference type="Gene3D" id="1.10.10.60">
    <property type="entry name" value="Homeodomain-like"/>
    <property type="match status" value="1"/>
</dbReference>
<dbReference type="KEGG" id="smao:CAG99_04730"/>
<keyword evidence="1 2" id="KW-0238">DNA-binding</keyword>
<dbReference type="PROSITE" id="PS50977">
    <property type="entry name" value="HTH_TETR_2"/>
    <property type="match status" value="1"/>
</dbReference>
<evidence type="ECO:0000256" key="2">
    <source>
        <dbReference type="PROSITE-ProRule" id="PRU00335"/>
    </source>
</evidence>
<evidence type="ECO:0000313" key="4">
    <source>
        <dbReference type="EMBL" id="ARQ68240.1"/>
    </source>
</evidence>
<dbReference type="PRINTS" id="PR00455">
    <property type="entry name" value="HTHTETR"/>
</dbReference>
<dbReference type="Gene3D" id="1.10.357.10">
    <property type="entry name" value="Tetracycline Repressor, domain 2"/>
    <property type="match status" value="1"/>
</dbReference>